<reference evidence="3" key="1">
    <citation type="journal article" date="2019" name="Int. J. Syst. Evol. Microbiol.">
        <title>The Global Catalogue of Microorganisms (GCM) 10K type strain sequencing project: providing services to taxonomists for standard genome sequencing and annotation.</title>
        <authorList>
            <consortium name="The Broad Institute Genomics Platform"/>
            <consortium name="The Broad Institute Genome Sequencing Center for Infectious Disease"/>
            <person name="Wu L."/>
            <person name="Ma J."/>
        </authorList>
    </citation>
    <scope>NUCLEOTIDE SEQUENCE [LARGE SCALE GENOMIC DNA]</scope>
    <source>
        <strain evidence="3">KACC 12649</strain>
    </source>
</reference>
<evidence type="ECO:0008006" key="4">
    <source>
        <dbReference type="Google" id="ProtNLM"/>
    </source>
</evidence>
<protein>
    <recommendedName>
        <fullName evidence="4">Lipoprotein</fullName>
    </recommendedName>
</protein>
<comment type="caution">
    <text evidence="2">The sequence shown here is derived from an EMBL/GenBank/DDBJ whole genome shotgun (WGS) entry which is preliminary data.</text>
</comment>
<keyword evidence="1" id="KW-0732">Signal</keyword>
<name>A0ABW0L785_9BURK</name>
<organism evidence="2 3">
    <name type="scientific">Massilia niabensis</name>
    <dbReference type="NCBI Taxonomy" id="544910"/>
    <lineage>
        <taxon>Bacteria</taxon>
        <taxon>Pseudomonadati</taxon>
        <taxon>Pseudomonadota</taxon>
        <taxon>Betaproteobacteria</taxon>
        <taxon>Burkholderiales</taxon>
        <taxon>Oxalobacteraceae</taxon>
        <taxon>Telluria group</taxon>
        <taxon>Massilia</taxon>
    </lineage>
</organism>
<keyword evidence="3" id="KW-1185">Reference proteome</keyword>
<evidence type="ECO:0000313" key="3">
    <source>
        <dbReference type="Proteomes" id="UP001596050"/>
    </source>
</evidence>
<dbReference type="RefSeq" id="WP_379784672.1">
    <property type="nucleotide sequence ID" value="NZ_JBHSMU010000015.1"/>
</dbReference>
<feature type="chain" id="PRO_5047107401" description="Lipoprotein" evidence="1">
    <location>
        <begin position="28"/>
        <end position="169"/>
    </location>
</feature>
<dbReference type="EMBL" id="JBHSMU010000015">
    <property type="protein sequence ID" value="MFC5461231.1"/>
    <property type="molecule type" value="Genomic_DNA"/>
</dbReference>
<feature type="signal peptide" evidence="1">
    <location>
        <begin position="1"/>
        <end position="27"/>
    </location>
</feature>
<evidence type="ECO:0000313" key="2">
    <source>
        <dbReference type="EMBL" id="MFC5461231.1"/>
    </source>
</evidence>
<gene>
    <name evidence="2" type="ORF">ACFPN5_15570</name>
</gene>
<dbReference type="Proteomes" id="UP001596050">
    <property type="component" value="Unassembled WGS sequence"/>
</dbReference>
<proteinExistence type="predicted"/>
<sequence>MRESRKHWVSRLAIVALCGVAPSLALAAIGLPPLTQSLCASNEPVVFACHVGSKVVSLCRAADDRGMLSYRFGKPEALELTYPEPGRQARAAFTVKSAPLIGGGETTVAFQRGAYTYTVYSRVGRGEDGATPEFEDGVIVSRRGKVLSRMRCEDGGEGFREPLNGVAVK</sequence>
<accession>A0ABW0L785</accession>
<evidence type="ECO:0000256" key="1">
    <source>
        <dbReference type="SAM" id="SignalP"/>
    </source>
</evidence>